<keyword evidence="3" id="KW-0378">Hydrolase</keyword>
<dbReference type="InterPro" id="IPR051206">
    <property type="entry name" value="NAMLAA_amidase_2"/>
</dbReference>
<dbReference type="PANTHER" id="PTHR30417">
    <property type="entry name" value="N-ACETYLMURAMOYL-L-ALANINE AMIDASE AMID"/>
    <property type="match status" value="1"/>
</dbReference>
<dbReference type="GO" id="GO:0008745">
    <property type="term" value="F:N-acetylmuramoyl-L-alanine amidase activity"/>
    <property type="evidence" value="ECO:0007669"/>
    <property type="project" value="UniProtKB-EC"/>
</dbReference>
<dbReference type="GO" id="GO:0009253">
    <property type="term" value="P:peptidoglycan catabolic process"/>
    <property type="evidence" value="ECO:0007669"/>
    <property type="project" value="InterPro"/>
</dbReference>
<evidence type="ECO:0000256" key="1">
    <source>
        <dbReference type="ARBA" id="ARBA00001561"/>
    </source>
</evidence>
<dbReference type="PANTHER" id="PTHR30417:SF1">
    <property type="entry name" value="N-ACETYLMURAMOYL-L-ALANINE AMIDASE AMID"/>
    <property type="match status" value="1"/>
</dbReference>
<sequence length="246" mass="27197">MNWTGDDPTRHPHGGPAGRPPAEGGPGDGRAGGGHHTPSGPSRRGLLIGGAALALGAGTAYANREELARLWWRHSGATEPRVEGEVDHPGAEWIPAASGNYRRANRPRDYPIDRVVIHMPEATYPITLRVFQDSSHRAATHYVLRSEDGHVAQLARELDVAFHAGDRPFNERSIGIEHEGWADQPEYLTEEMYASSARLVAGICDRYDIPRDREHIVGHNEIPGIARICPGPHWDWDRYIAMVREV</sequence>
<dbReference type="InterPro" id="IPR002502">
    <property type="entry name" value="Amidase_domain"/>
</dbReference>
<dbReference type="EC" id="3.5.1.28" evidence="2"/>
<dbReference type="SMART" id="SM00644">
    <property type="entry name" value="Ami_2"/>
    <property type="match status" value="1"/>
</dbReference>
<evidence type="ECO:0000259" key="6">
    <source>
        <dbReference type="SMART" id="SM00644"/>
    </source>
</evidence>
<dbReference type="GO" id="GO:0071555">
    <property type="term" value="P:cell wall organization"/>
    <property type="evidence" value="ECO:0007669"/>
    <property type="project" value="UniProtKB-KW"/>
</dbReference>
<feature type="compositionally biased region" description="Gly residues" evidence="5">
    <location>
        <begin position="24"/>
        <end position="35"/>
    </location>
</feature>
<dbReference type="AlphaFoldDB" id="A0A7W3SZT9"/>
<feature type="domain" description="N-acetylmuramoyl-L-alanine amidase" evidence="6">
    <location>
        <begin position="101"/>
        <end position="231"/>
    </location>
</feature>
<dbReference type="GO" id="GO:0009254">
    <property type="term" value="P:peptidoglycan turnover"/>
    <property type="evidence" value="ECO:0007669"/>
    <property type="project" value="TreeGrafter"/>
</dbReference>
<keyword evidence="4" id="KW-0961">Cell wall biogenesis/degradation</keyword>
<evidence type="ECO:0000256" key="3">
    <source>
        <dbReference type="ARBA" id="ARBA00022801"/>
    </source>
</evidence>
<evidence type="ECO:0000256" key="5">
    <source>
        <dbReference type="SAM" id="MobiDB-lite"/>
    </source>
</evidence>
<evidence type="ECO:0000256" key="4">
    <source>
        <dbReference type="ARBA" id="ARBA00023316"/>
    </source>
</evidence>
<name>A0A7W3SZT9_9ACTN</name>
<comment type="catalytic activity">
    <reaction evidence="1">
        <text>Hydrolyzes the link between N-acetylmuramoyl residues and L-amino acid residues in certain cell-wall glycopeptides.</text>
        <dbReference type="EC" id="3.5.1.28"/>
    </reaction>
</comment>
<evidence type="ECO:0000313" key="8">
    <source>
        <dbReference type="Proteomes" id="UP000530234"/>
    </source>
</evidence>
<comment type="caution">
    <text evidence="7">The sequence shown here is derived from an EMBL/GenBank/DDBJ whole genome shotgun (WGS) entry which is preliminary data.</text>
</comment>
<feature type="region of interest" description="Disordered" evidence="5">
    <location>
        <begin position="1"/>
        <end position="45"/>
    </location>
</feature>
<keyword evidence="8" id="KW-1185">Reference proteome</keyword>
<evidence type="ECO:0000313" key="7">
    <source>
        <dbReference type="EMBL" id="MBB0228287.1"/>
    </source>
</evidence>
<dbReference type="CDD" id="cd06583">
    <property type="entry name" value="PGRP"/>
    <property type="match status" value="1"/>
</dbReference>
<dbReference type="Pfam" id="PF01510">
    <property type="entry name" value="Amidase_2"/>
    <property type="match status" value="1"/>
</dbReference>
<dbReference type="Gene3D" id="3.40.80.10">
    <property type="entry name" value="Peptidoglycan recognition protein-like"/>
    <property type="match status" value="1"/>
</dbReference>
<dbReference type="RefSeq" id="WP_182659975.1">
    <property type="nucleotide sequence ID" value="NZ_VKHS01000017.1"/>
</dbReference>
<gene>
    <name evidence="7" type="ORF">FOE67_01840</name>
</gene>
<dbReference type="InterPro" id="IPR036505">
    <property type="entry name" value="Amidase/PGRP_sf"/>
</dbReference>
<accession>A0A7W3SZT9</accession>
<dbReference type="FunFam" id="3.40.80.10:FF:000006">
    <property type="entry name" value="N-acetylmuramoyl-L-alanine amidase"/>
    <property type="match status" value="1"/>
</dbReference>
<protein>
    <recommendedName>
        <fullName evidence="2">N-acetylmuramoyl-L-alanine amidase</fullName>
        <ecNumber evidence="2">3.5.1.28</ecNumber>
    </recommendedName>
</protein>
<proteinExistence type="predicted"/>
<organism evidence="7 8">
    <name type="scientific">Streptomyces calidiresistens</name>
    <dbReference type="NCBI Taxonomy" id="1485586"/>
    <lineage>
        <taxon>Bacteria</taxon>
        <taxon>Bacillati</taxon>
        <taxon>Actinomycetota</taxon>
        <taxon>Actinomycetes</taxon>
        <taxon>Kitasatosporales</taxon>
        <taxon>Streptomycetaceae</taxon>
        <taxon>Streptomyces</taxon>
    </lineage>
</organism>
<dbReference type="SUPFAM" id="SSF55846">
    <property type="entry name" value="N-acetylmuramoyl-L-alanine amidase-like"/>
    <property type="match status" value="1"/>
</dbReference>
<evidence type="ECO:0000256" key="2">
    <source>
        <dbReference type="ARBA" id="ARBA00011901"/>
    </source>
</evidence>
<dbReference type="Proteomes" id="UP000530234">
    <property type="component" value="Unassembled WGS sequence"/>
</dbReference>
<reference evidence="8" key="1">
    <citation type="submission" date="2019-10" db="EMBL/GenBank/DDBJ databases">
        <title>Streptomyces sp. nov., a novel actinobacterium isolated from alkaline environment.</title>
        <authorList>
            <person name="Golinska P."/>
        </authorList>
    </citation>
    <scope>NUCLEOTIDE SEQUENCE [LARGE SCALE GENOMIC DNA]</scope>
    <source>
        <strain evidence="8">DSM 42108</strain>
    </source>
</reference>
<dbReference type="EMBL" id="VKHS01000017">
    <property type="protein sequence ID" value="MBB0228287.1"/>
    <property type="molecule type" value="Genomic_DNA"/>
</dbReference>